<evidence type="ECO:0000313" key="3">
    <source>
        <dbReference type="Proteomes" id="UP001153076"/>
    </source>
</evidence>
<reference evidence="2" key="1">
    <citation type="submission" date="2022-04" db="EMBL/GenBank/DDBJ databases">
        <title>Carnegiea gigantea Genome sequencing and assembly v2.</title>
        <authorList>
            <person name="Copetti D."/>
            <person name="Sanderson M.J."/>
            <person name="Burquez A."/>
            <person name="Wojciechowski M.F."/>
        </authorList>
    </citation>
    <scope>NUCLEOTIDE SEQUENCE</scope>
    <source>
        <strain evidence="2">SGP5-SGP5p</strain>
        <tissue evidence="2">Aerial part</tissue>
    </source>
</reference>
<keyword evidence="3" id="KW-1185">Reference proteome</keyword>
<dbReference type="AlphaFoldDB" id="A0A9Q1GJT4"/>
<feature type="region of interest" description="Disordered" evidence="1">
    <location>
        <begin position="1"/>
        <end position="25"/>
    </location>
</feature>
<gene>
    <name evidence="2" type="ORF">Cgig2_007571</name>
</gene>
<sequence>MRKARKTDIGTKATTAADNTPTQGGEENISALVAASESSGAPSTVGDSDNVLTDDIGKLPIPDIAVCPSQIYFYYMGGDENIDVSVGALETGIQRTTILDGESALSIDPGGSPSLRRSATVSLCAWMIWSHEPRLVRREGIPTNILYNIRRLDPLRFGQCLT</sequence>
<dbReference type="EMBL" id="JAKOGI010002430">
    <property type="protein sequence ID" value="KAJ8422021.1"/>
    <property type="molecule type" value="Genomic_DNA"/>
</dbReference>
<accession>A0A9Q1GJT4</accession>
<organism evidence="2 3">
    <name type="scientific">Carnegiea gigantea</name>
    <dbReference type="NCBI Taxonomy" id="171969"/>
    <lineage>
        <taxon>Eukaryota</taxon>
        <taxon>Viridiplantae</taxon>
        <taxon>Streptophyta</taxon>
        <taxon>Embryophyta</taxon>
        <taxon>Tracheophyta</taxon>
        <taxon>Spermatophyta</taxon>
        <taxon>Magnoliopsida</taxon>
        <taxon>eudicotyledons</taxon>
        <taxon>Gunneridae</taxon>
        <taxon>Pentapetalae</taxon>
        <taxon>Caryophyllales</taxon>
        <taxon>Cactineae</taxon>
        <taxon>Cactaceae</taxon>
        <taxon>Cactoideae</taxon>
        <taxon>Echinocereeae</taxon>
        <taxon>Carnegiea</taxon>
    </lineage>
</organism>
<evidence type="ECO:0000256" key="1">
    <source>
        <dbReference type="SAM" id="MobiDB-lite"/>
    </source>
</evidence>
<comment type="caution">
    <text evidence="2">The sequence shown here is derived from an EMBL/GenBank/DDBJ whole genome shotgun (WGS) entry which is preliminary data.</text>
</comment>
<name>A0A9Q1GJT4_9CARY</name>
<dbReference type="Proteomes" id="UP001153076">
    <property type="component" value="Unassembled WGS sequence"/>
</dbReference>
<evidence type="ECO:0000313" key="2">
    <source>
        <dbReference type="EMBL" id="KAJ8422021.1"/>
    </source>
</evidence>
<feature type="compositionally biased region" description="Polar residues" evidence="1">
    <location>
        <begin position="12"/>
        <end position="25"/>
    </location>
</feature>
<proteinExistence type="predicted"/>
<protein>
    <submittedName>
        <fullName evidence="2">Uncharacterized protein</fullName>
    </submittedName>
</protein>